<accession>A0ABM0N0W0</accession>
<evidence type="ECO:0000256" key="3">
    <source>
        <dbReference type="ARBA" id="ARBA00022989"/>
    </source>
</evidence>
<keyword evidence="3 9" id="KW-1133">Transmembrane helix</keyword>
<keyword evidence="11" id="KW-1185">Reference proteome</keyword>
<evidence type="ECO:0000256" key="4">
    <source>
        <dbReference type="ARBA" id="ARBA00023040"/>
    </source>
</evidence>
<feature type="compositionally biased region" description="Basic and acidic residues" evidence="8">
    <location>
        <begin position="367"/>
        <end position="382"/>
    </location>
</feature>
<dbReference type="SUPFAM" id="SSF81321">
    <property type="entry name" value="Family A G protein-coupled receptor-like"/>
    <property type="match status" value="1"/>
</dbReference>
<sequence>MVQVNATAGVLDDDTDVLYPDTFVTVLSIVLIIELLVGVTLNVLVLVVYHLPHKSVNTVSDLFITNMNFVDVLICTISITMSVTLLLTTYNVPLFCYFHEATVSFASTASAVNVLIISLDRRDRILRPLNRRFTNRNAIWIILFTWLIAIGGFCSPFFGINVADFRHASEISGHTRRKCYYWFNTSRRNYYYELYHVPIFLLASLVMIFAYYSIIKVARKGRTIQNAFLQATLTMQSAVTAKVGKVNNHRDPEKRVSMTTTIIITTFIICWGPHTFTSIVILCTEPSPFFEILQLCLLSLGYTTTLMHPILYVFMRRNFRAAIKTACCGKHCHRSRVVPHAVPNRNPTSSRPEFPELVENDSLKPGGRTEETIPVHKEVRGE</sequence>
<feature type="transmembrane region" description="Helical" evidence="9">
    <location>
        <begin position="97"/>
        <end position="117"/>
    </location>
</feature>
<dbReference type="GeneID" id="102803003"/>
<dbReference type="Proteomes" id="UP000694865">
    <property type="component" value="Unplaced"/>
</dbReference>
<evidence type="ECO:0000313" key="12">
    <source>
        <dbReference type="RefSeq" id="XP_006825901.1"/>
    </source>
</evidence>
<gene>
    <name evidence="12" type="primary">LOC102803003</name>
</gene>
<keyword evidence="6" id="KW-0675">Receptor</keyword>
<dbReference type="PRINTS" id="PR00237">
    <property type="entry name" value="GPCRRHODOPSN"/>
</dbReference>
<evidence type="ECO:0000256" key="1">
    <source>
        <dbReference type="ARBA" id="ARBA00004141"/>
    </source>
</evidence>
<dbReference type="InterPro" id="IPR000276">
    <property type="entry name" value="GPCR_Rhodpsn"/>
</dbReference>
<feature type="transmembrane region" description="Helical" evidence="9">
    <location>
        <begin position="69"/>
        <end position="91"/>
    </location>
</feature>
<evidence type="ECO:0000256" key="7">
    <source>
        <dbReference type="ARBA" id="ARBA00023224"/>
    </source>
</evidence>
<name>A0ABM0N0W0_SACKO</name>
<keyword evidence="2 9" id="KW-0812">Transmembrane</keyword>
<evidence type="ECO:0000313" key="11">
    <source>
        <dbReference type="Proteomes" id="UP000694865"/>
    </source>
</evidence>
<evidence type="ECO:0000259" key="10">
    <source>
        <dbReference type="PROSITE" id="PS50262"/>
    </source>
</evidence>
<dbReference type="PROSITE" id="PS50262">
    <property type="entry name" value="G_PROTEIN_RECEP_F1_2"/>
    <property type="match status" value="1"/>
</dbReference>
<dbReference type="CDD" id="cd00637">
    <property type="entry name" value="7tm_classA_rhodopsin-like"/>
    <property type="match status" value="1"/>
</dbReference>
<evidence type="ECO:0000256" key="5">
    <source>
        <dbReference type="ARBA" id="ARBA00023136"/>
    </source>
</evidence>
<evidence type="ECO:0000256" key="6">
    <source>
        <dbReference type="ARBA" id="ARBA00023170"/>
    </source>
</evidence>
<dbReference type="PANTHER" id="PTHR24243:SF208">
    <property type="entry name" value="PYROKININ-1 RECEPTOR"/>
    <property type="match status" value="1"/>
</dbReference>
<organism evidence="11 12">
    <name type="scientific">Saccoglossus kowalevskii</name>
    <name type="common">Acorn worm</name>
    <dbReference type="NCBI Taxonomy" id="10224"/>
    <lineage>
        <taxon>Eukaryota</taxon>
        <taxon>Metazoa</taxon>
        <taxon>Hemichordata</taxon>
        <taxon>Enteropneusta</taxon>
        <taxon>Harrimaniidae</taxon>
        <taxon>Saccoglossus</taxon>
    </lineage>
</organism>
<feature type="transmembrane region" description="Helical" evidence="9">
    <location>
        <begin position="138"/>
        <end position="160"/>
    </location>
</feature>
<comment type="subcellular location">
    <subcellularLocation>
        <location evidence="1">Membrane</location>
        <topology evidence="1">Multi-pass membrane protein</topology>
    </subcellularLocation>
</comment>
<reference evidence="12" key="1">
    <citation type="submission" date="2025-08" db="UniProtKB">
        <authorList>
            <consortium name="RefSeq"/>
        </authorList>
    </citation>
    <scope>IDENTIFICATION</scope>
    <source>
        <tissue evidence="12">Testes</tissue>
    </source>
</reference>
<dbReference type="InterPro" id="IPR017452">
    <property type="entry name" value="GPCR_Rhodpsn_7TM"/>
</dbReference>
<feature type="transmembrane region" description="Helical" evidence="9">
    <location>
        <begin position="292"/>
        <end position="314"/>
    </location>
</feature>
<evidence type="ECO:0000256" key="8">
    <source>
        <dbReference type="SAM" id="MobiDB-lite"/>
    </source>
</evidence>
<feature type="region of interest" description="Disordered" evidence="8">
    <location>
        <begin position="340"/>
        <end position="382"/>
    </location>
</feature>
<feature type="transmembrane region" description="Helical" evidence="9">
    <location>
        <begin position="260"/>
        <end position="280"/>
    </location>
</feature>
<feature type="transmembrane region" description="Helical" evidence="9">
    <location>
        <begin position="23"/>
        <end position="49"/>
    </location>
</feature>
<dbReference type="RefSeq" id="XP_006825901.1">
    <property type="nucleotide sequence ID" value="XM_006825838.1"/>
</dbReference>
<keyword evidence="5 9" id="KW-0472">Membrane</keyword>
<evidence type="ECO:0000256" key="9">
    <source>
        <dbReference type="SAM" id="Phobius"/>
    </source>
</evidence>
<feature type="transmembrane region" description="Helical" evidence="9">
    <location>
        <begin position="194"/>
        <end position="214"/>
    </location>
</feature>
<keyword evidence="7" id="KW-0807">Transducer</keyword>
<protein>
    <submittedName>
        <fullName evidence="12">Probable G-protein coupled receptor 22-like</fullName>
    </submittedName>
</protein>
<dbReference type="PANTHER" id="PTHR24243">
    <property type="entry name" value="G-PROTEIN COUPLED RECEPTOR"/>
    <property type="match status" value="1"/>
</dbReference>
<dbReference type="Gene3D" id="1.20.1070.10">
    <property type="entry name" value="Rhodopsin 7-helix transmembrane proteins"/>
    <property type="match status" value="1"/>
</dbReference>
<dbReference type="Pfam" id="PF00001">
    <property type="entry name" value="7tm_1"/>
    <property type="match status" value="1"/>
</dbReference>
<evidence type="ECO:0000256" key="2">
    <source>
        <dbReference type="ARBA" id="ARBA00022692"/>
    </source>
</evidence>
<keyword evidence="4" id="KW-0297">G-protein coupled receptor</keyword>
<feature type="domain" description="G-protein coupled receptors family 1 profile" evidence="10">
    <location>
        <begin position="41"/>
        <end position="312"/>
    </location>
</feature>
<proteinExistence type="predicted"/>